<keyword evidence="2" id="KW-1185">Reference proteome</keyword>
<organism evidence="1 2">
    <name type="scientific">Eumeta variegata</name>
    <name type="common">Bagworm moth</name>
    <name type="synonym">Eumeta japonica</name>
    <dbReference type="NCBI Taxonomy" id="151549"/>
    <lineage>
        <taxon>Eukaryota</taxon>
        <taxon>Metazoa</taxon>
        <taxon>Ecdysozoa</taxon>
        <taxon>Arthropoda</taxon>
        <taxon>Hexapoda</taxon>
        <taxon>Insecta</taxon>
        <taxon>Pterygota</taxon>
        <taxon>Neoptera</taxon>
        <taxon>Endopterygota</taxon>
        <taxon>Lepidoptera</taxon>
        <taxon>Glossata</taxon>
        <taxon>Ditrysia</taxon>
        <taxon>Tineoidea</taxon>
        <taxon>Psychidae</taxon>
        <taxon>Oiketicinae</taxon>
        <taxon>Eumeta</taxon>
    </lineage>
</organism>
<accession>A0A4C1X0C7</accession>
<name>A0A4C1X0C7_EUMVA</name>
<evidence type="ECO:0000313" key="2">
    <source>
        <dbReference type="Proteomes" id="UP000299102"/>
    </source>
</evidence>
<reference evidence="1 2" key="1">
    <citation type="journal article" date="2019" name="Commun. Biol.">
        <title>The bagworm genome reveals a unique fibroin gene that provides high tensile strength.</title>
        <authorList>
            <person name="Kono N."/>
            <person name="Nakamura H."/>
            <person name="Ohtoshi R."/>
            <person name="Tomita M."/>
            <person name="Numata K."/>
            <person name="Arakawa K."/>
        </authorList>
    </citation>
    <scope>NUCLEOTIDE SEQUENCE [LARGE SCALE GENOMIC DNA]</scope>
</reference>
<protein>
    <submittedName>
        <fullName evidence="1">Uncharacterized protein</fullName>
    </submittedName>
</protein>
<sequence>MGQVNPIQALRCEVKRLWVDTPSSGVLGLRYFLSPDASGARFLNAADRLDVVSRPRYVICETLKAPAHVLFRSQPRSVCVWLTTVTRPKSGALLNLLTTYRYDVHGRGEYEVPQDRTGQAAFIVSAVGRYRDEQCGEPIRRTRWRPYGLRVRSWRCRRRRAKHVSPFVALSDSVVGVRNTAISQRRDRMTFVT</sequence>
<proteinExistence type="predicted"/>
<gene>
    <name evidence="1" type="ORF">EVAR_23555_1</name>
</gene>
<evidence type="ECO:0000313" key="1">
    <source>
        <dbReference type="EMBL" id="GBP55745.1"/>
    </source>
</evidence>
<dbReference type="EMBL" id="BGZK01000677">
    <property type="protein sequence ID" value="GBP55745.1"/>
    <property type="molecule type" value="Genomic_DNA"/>
</dbReference>
<dbReference type="AlphaFoldDB" id="A0A4C1X0C7"/>
<comment type="caution">
    <text evidence="1">The sequence shown here is derived from an EMBL/GenBank/DDBJ whole genome shotgun (WGS) entry which is preliminary data.</text>
</comment>
<dbReference type="Proteomes" id="UP000299102">
    <property type="component" value="Unassembled WGS sequence"/>
</dbReference>